<feature type="transmembrane region" description="Helical" evidence="1">
    <location>
        <begin position="140"/>
        <end position="159"/>
    </location>
</feature>
<evidence type="ECO:0000259" key="2">
    <source>
        <dbReference type="PROSITE" id="PS51384"/>
    </source>
</evidence>
<dbReference type="PANTHER" id="PTHR47354">
    <property type="entry name" value="NADH OXIDOREDUCTASE HCR"/>
    <property type="match status" value="1"/>
</dbReference>
<dbReference type="GO" id="GO:0016491">
    <property type="term" value="F:oxidoreductase activity"/>
    <property type="evidence" value="ECO:0007669"/>
    <property type="project" value="InterPro"/>
</dbReference>
<gene>
    <name evidence="3" type="ORF">A3C26_03385</name>
</gene>
<keyword evidence="1" id="KW-0472">Membrane</keyword>
<feature type="transmembrane region" description="Helical" evidence="1">
    <location>
        <begin position="95"/>
        <end position="112"/>
    </location>
</feature>
<organism evidence="3 4">
    <name type="scientific">Candidatus Daviesbacteria bacterium RIFCSPHIGHO2_02_FULL_39_12</name>
    <dbReference type="NCBI Taxonomy" id="1797770"/>
    <lineage>
        <taxon>Bacteria</taxon>
        <taxon>Candidatus Daviesiibacteriota</taxon>
    </lineage>
</organism>
<dbReference type="AlphaFoldDB" id="A0A1F5JDR5"/>
<evidence type="ECO:0000313" key="3">
    <source>
        <dbReference type="EMBL" id="OGE26805.1"/>
    </source>
</evidence>
<dbReference type="PRINTS" id="PR00410">
    <property type="entry name" value="PHEHYDRXLASE"/>
</dbReference>
<feature type="transmembrane region" description="Helical" evidence="1">
    <location>
        <begin position="166"/>
        <end position="185"/>
    </location>
</feature>
<keyword evidence="1" id="KW-1133">Transmembrane helix</keyword>
<feature type="transmembrane region" description="Helical" evidence="1">
    <location>
        <begin position="119"/>
        <end position="134"/>
    </location>
</feature>
<evidence type="ECO:0000313" key="4">
    <source>
        <dbReference type="Proteomes" id="UP000177042"/>
    </source>
</evidence>
<feature type="transmembrane region" description="Helical" evidence="1">
    <location>
        <begin position="12"/>
        <end position="34"/>
    </location>
</feature>
<dbReference type="Proteomes" id="UP000177042">
    <property type="component" value="Unassembled WGS sequence"/>
</dbReference>
<dbReference type="InterPro" id="IPR017938">
    <property type="entry name" value="Riboflavin_synthase-like_b-brl"/>
</dbReference>
<proteinExistence type="predicted"/>
<feature type="domain" description="FAD-binding FR-type" evidence="2">
    <location>
        <begin position="256"/>
        <end position="359"/>
    </location>
</feature>
<dbReference type="CDD" id="cd00322">
    <property type="entry name" value="FNR_like"/>
    <property type="match status" value="1"/>
</dbReference>
<name>A0A1F5JDR5_9BACT</name>
<accession>A0A1F5JDR5</accession>
<dbReference type="PANTHER" id="PTHR47354:SF5">
    <property type="entry name" value="PROTEIN RFBI"/>
    <property type="match status" value="1"/>
</dbReference>
<dbReference type="SUPFAM" id="SSF63380">
    <property type="entry name" value="Riboflavin synthase domain-like"/>
    <property type="match status" value="1"/>
</dbReference>
<feature type="transmembrane region" description="Helical" evidence="1">
    <location>
        <begin position="197"/>
        <end position="213"/>
    </location>
</feature>
<feature type="transmembrane region" description="Helical" evidence="1">
    <location>
        <begin position="74"/>
        <end position="89"/>
    </location>
</feature>
<dbReference type="InterPro" id="IPR039261">
    <property type="entry name" value="FNR_nucleotide-bd"/>
</dbReference>
<sequence>MQIIDDFLNNITMYRLALYCLIFFLAVAAILSFFNVLPFNLLSLLFSVAILVVICSITNRIFAKVFNVPTNVESIYITALILALVITPIKNTHEITFFIWVAILAMVSKYILAINKKHIFNPAALAIFLTAIIINQSASWWVGTLWMAPVSLVGGLLIVRKIRKFSLVLSFFCVTLIIILGNVFLKGGNVLSSAQNLILDTPILFFAFIMLTEPQTTPPTRKKQVIYGGLVGLLFTLTPEPALLIGNIFSYLVSPKERFVLKLKEKIRIAKDTYDFVFGLEKKLSYLPGQYMEWTLGHSNPDSRGNRRFFTVASSPTEDNLRIGVKFCPEPSSFKQTLLGMDSNDKIIASQLAGDFTLPKDLNKKLVFMAGGIGITPFRSMIKYLLDTRERRDIVLLYSNKTIEDIAYKVILDKAGNDLGIKIIYVLTDAKNIPAKWEGKIGPIDEQMIRQIVQDYFKRIFYISGSHSMVTAFEKSLKNMGISGSQIKVDFFPGYA</sequence>
<dbReference type="InterPro" id="IPR001433">
    <property type="entry name" value="OxRdtase_FAD/NAD-bd"/>
</dbReference>
<evidence type="ECO:0000256" key="1">
    <source>
        <dbReference type="SAM" id="Phobius"/>
    </source>
</evidence>
<dbReference type="Gene3D" id="3.40.50.80">
    <property type="entry name" value="Nucleotide-binding domain of ferredoxin-NADP reductase (FNR) module"/>
    <property type="match status" value="1"/>
</dbReference>
<dbReference type="SUPFAM" id="SSF52343">
    <property type="entry name" value="Ferredoxin reductase-like, C-terminal NADP-linked domain"/>
    <property type="match status" value="1"/>
</dbReference>
<reference evidence="3 4" key="1">
    <citation type="journal article" date="2016" name="Nat. Commun.">
        <title>Thousands of microbial genomes shed light on interconnected biogeochemical processes in an aquifer system.</title>
        <authorList>
            <person name="Anantharaman K."/>
            <person name="Brown C.T."/>
            <person name="Hug L.A."/>
            <person name="Sharon I."/>
            <person name="Castelle C.J."/>
            <person name="Probst A.J."/>
            <person name="Thomas B.C."/>
            <person name="Singh A."/>
            <person name="Wilkins M.J."/>
            <person name="Karaoz U."/>
            <person name="Brodie E.L."/>
            <person name="Williams K.H."/>
            <person name="Hubbard S.S."/>
            <person name="Banfield J.F."/>
        </authorList>
    </citation>
    <scope>NUCLEOTIDE SEQUENCE [LARGE SCALE GENOMIC DNA]</scope>
</reference>
<dbReference type="InterPro" id="IPR050415">
    <property type="entry name" value="MRET"/>
</dbReference>
<comment type="caution">
    <text evidence="3">The sequence shown here is derived from an EMBL/GenBank/DDBJ whole genome shotgun (WGS) entry which is preliminary data.</text>
</comment>
<dbReference type="EMBL" id="MFCX01000003">
    <property type="protein sequence ID" value="OGE26805.1"/>
    <property type="molecule type" value="Genomic_DNA"/>
</dbReference>
<dbReference type="PROSITE" id="PS51384">
    <property type="entry name" value="FAD_FR"/>
    <property type="match status" value="1"/>
</dbReference>
<feature type="transmembrane region" description="Helical" evidence="1">
    <location>
        <begin position="225"/>
        <end position="253"/>
    </location>
</feature>
<dbReference type="Pfam" id="PF00175">
    <property type="entry name" value="NAD_binding_1"/>
    <property type="match status" value="1"/>
</dbReference>
<protein>
    <recommendedName>
        <fullName evidence="2">FAD-binding FR-type domain-containing protein</fullName>
    </recommendedName>
</protein>
<dbReference type="InterPro" id="IPR017927">
    <property type="entry name" value="FAD-bd_FR_type"/>
</dbReference>
<keyword evidence="1" id="KW-0812">Transmembrane</keyword>
<dbReference type="Gene3D" id="2.40.30.10">
    <property type="entry name" value="Translation factors"/>
    <property type="match status" value="1"/>
</dbReference>
<feature type="transmembrane region" description="Helical" evidence="1">
    <location>
        <begin position="40"/>
        <end position="62"/>
    </location>
</feature>